<dbReference type="Gene3D" id="2.40.33.10">
    <property type="entry name" value="PK beta-barrel domain-like"/>
    <property type="match status" value="1"/>
</dbReference>
<evidence type="ECO:0000256" key="17">
    <source>
        <dbReference type="NCBIfam" id="TIGR01064"/>
    </source>
</evidence>
<sequence>MGTGIIKFVDILNKIPLGGYMKRTKIVCTVGPGTDKFGILEDMMRAGMNVARFNFSHGSHEEQAERMQMVRDAAMIVNKPIALLLDTKGPEVRLGLFKEGKVFLEAGQQFTLTTDDVEGTLEISTVNHKGLVGDVHVGDTVLLADGLVRLTIDAIEGNNIITTVQNSGEIGNRKRVAVPGVALSLPPVSEQDELDLRFGCQQGVDFVAASFMQRAKDVVAIRRILESEQKDIKIIAKIENAEGVNNIDEILDVADGLMIARGDLGVEIPAEEVPVLQKMMIEKCNRLGKPVITATQMLESMIQNPRPTRAEASDVANAILDGTDAIMLSGETANGAYPVEAVTTMTRIAEVTEQSAIYDHKSRTKESDDVTTTEAVCLASVRVASDLGAAAILTCTESGHTAISVARHRPDCKIIAITPHDETIRRMQLCWGVEAIKGRENINSDEMVKQAITGALGANAINSGDLVVVTAGVPSGSTGTTNMIRVHIAGKVLLSGNGILRKSATGRVFIAANHKNDYESFQSGDILVVGTMEPELMNIAKRAGGIISVEDGYTSDSAIAGITYGIPVILGAKDSYDVLLEGAEVTIDGERGKVFAGIANAR</sequence>
<evidence type="ECO:0000313" key="22">
    <source>
        <dbReference type="EMBL" id="EKY21343.1"/>
    </source>
</evidence>
<gene>
    <name evidence="22" type="ORF">HMPREF0870_00176</name>
</gene>
<feature type="domain" description="PEP-utilising enzyme mobile" evidence="20">
    <location>
        <begin position="521"/>
        <end position="592"/>
    </location>
</feature>
<dbReference type="PANTHER" id="PTHR11817">
    <property type="entry name" value="PYRUVATE KINASE"/>
    <property type="match status" value="1"/>
</dbReference>
<dbReference type="Gene3D" id="3.50.30.10">
    <property type="entry name" value="Phosphohistidine domain"/>
    <property type="match status" value="1"/>
</dbReference>
<dbReference type="Pfam" id="PF00224">
    <property type="entry name" value="PK"/>
    <property type="match status" value="1"/>
</dbReference>
<evidence type="ECO:0000256" key="7">
    <source>
        <dbReference type="ARBA" id="ARBA00018587"/>
    </source>
</evidence>
<dbReference type="InterPro" id="IPR040442">
    <property type="entry name" value="Pyrv_kinase-like_dom_sf"/>
</dbReference>
<evidence type="ECO:0000256" key="4">
    <source>
        <dbReference type="ARBA" id="ARBA00006237"/>
    </source>
</evidence>
<evidence type="ECO:0000256" key="6">
    <source>
        <dbReference type="ARBA" id="ARBA00012142"/>
    </source>
</evidence>
<evidence type="ECO:0000256" key="12">
    <source>
        <dbReference type="ARBA" id="ARBA00022840"/>
    </source>
</evidence>
<keyword evidence="11 18" id="KW-0418">Kinase</keyword>
<dbReference type="SUPFAM" id="SSF52935">
    <property type="entry name" value="PK C-terminal domain-like"/>
    <property type="match status" value="1"/>
</dbReference>
<comment type="similarity">
    <text evidence="4">In the C-terminal section; belongs to the PEP-utilizing enzyme family.</text>
</comment>
<dbReference type="InterPro" id="IPR015813">
    <property type="entry name" value="Pyrv/PenolPyrv_kinase-like_dom"/>
</dbReference>
<comment type="catalytic activity">
    <reaction evidence="18">
        <text>pyruvate + ATP = phosphoenolpyruvate + ADP + H(+)</text>
        <dbReference type="Rhea" id="RHEA:18157"/>
        <dbReference type="ChEBI" id="CHEBI:15361"/>
        <dbReference type="ChEBI" id="CHEBI:15378"/>
        <dbReference type="ChEBI" id="CHEBI:30616"/>
        <dbReference type="ChEBI" id="CHEBI:58702"/>
        <dbReference type="ChEBI" id="CHEBI:456216"/>
        <dbReference type="EC" id="2.7.1.40"/>
    </reaction>
</comment>
<keyword evidence="12" id="KW-0067">ATP-binding</keyword>
<evidence type="ECO:0000256" key="2">
    <source>
        <dbReference type="ARBA" id="ARBA00001958"/>
    </source>
</evidence>
<dbReference type="Gene3D" id="3.40.1380.20">
    <property type="entry name" value="Pyruvate kinase, C-terminal domain"/>
    <property type="match status" value="1"/>
</dbReference>
<reference evidence="22 23" key="1">
    <citation type="submission" date="2012-05" db="EMBL/GenBank/DDBJ databases">
        <authorList>
            <person name="Weinstock G."/>
            <person name="Sodergren E."/>
            <person name="Lobos E.A."/>
            <person name="Fulton L."/>
            <person name="Fulton R."/>
            <person name="Courtney L."/>
            <person name="Fronick C."/>
            <person name="O'Laughlin M."/>
            <person name="Godfrey J."/>
            <person name="Wilson R.M."/>
            <person name="Miner T."/>
            <person name="Farmer C."/>
            <person name="Delehaunty K."/>
            <person name="Cordes M."/>
            <person name="Minx P."/>
            <person name="Tomlinson C."/>
            <person name="Chen J."/>
            <person name="Wollam A."/>
            <person name="Pepin K.H."/>
            <person name="Bhonagiri V."/>
            <person name="Zhang X."/>
            <person name="Suruliraj S."/>
            <person name="Warren W."/>
            <person name="Mitreva M."/>
            <person name="Mardis E.R."/>
            <person name="Wilson R.K."/>
        </authorList>
    </citation>
    <scope>NUCLEOTIDE SEQUENCE [LARGE SCALE GENOMIC DNA]</scope>
    <source>
        <strain evidence="22 23">KON</strain>
    </source>
</reference>
<dbReference type="PRINTS" id="PR01050">
    <property type="entry name" value="PYRUVTKNASE"/>
</dbReference>
<comment type="caution">
    <text evidence="22">The sequence shown here is derived from an EMBL/GenBank/DDBJ whole genome shotgun (WGS) entry which is preliminary data.</text>
</comment>
<comment type="cofactor">
    <cofactor evidence="1">
        <name>Mg(2+)</name>
        <dbReference type="ChEBI" id="CHEBI:18420"/>
    </cofactor>
</comment>
<keyword evidence="9" id="KW-0479">Metal-binding</keyword>
<evidence type="ECO:0000256" key="15">
    <source>
        <dbReference type="ARBA" id="ARBA00023152"/>
    </source>
</evidence>
<dbReference type="Proteomes" id="UP000010412">
    <property type="component" value="Unassembled WGS sequence"/>
</dbReference>
<evidence type="ECO:0000256" key="11">
    <source>
        <dbReference type="ARBA" id="ARBA00022777"/>
    </source>
</evidence>
<dbReference type="EC" id="2.7.1.40" evidence="6 17"/>
<dbReference type="NCBIfam" id="NF004978">
    <property type="entry name" value="PRK06354.1"/>
    <property type="match status" value="1"/>
</dbReference>
<dbReference type="Pfam" id="PF00391">
    <property type="entry name" value="PEP-utilizers"/>
    <property type="match status" value="1"/>
</dbReference>
<evidence type="ECO:0000256" key="16">
    <source>
        <dbReference type="ARBA" id="ARBA00023317"/>
    </source>
</evidence>
<dbReference type="SUPFAM" id="SSF52009">
    <property type="entry name" value="Phosphohistidine domain"/>
    <property type="match status" value="1"/>
</dbReference>
<dbReference type="InterPro" id="IPR015793">
    <property type="entry name" value="Pyrv_Knase_brl"/>
</dbReference>
<dbReference type="SUPFAM" id="SSF50800">
    <property type="entry name" value="PK beta-barrel domain-like"/>
    <property type="match status" value="1"/>
</dbReference>
<dbReference type="SUPFAM" id="SSF51621">
    <property type="entry name" value="Phosphoenolpyruvate/pyruvate domain"/>
    <property type="match status" value="1"/>
</dbReference>
<dbReference type="InterPro" id="IPR018209">
    <property type="entry name" value="Pyrv_Knase_AS"/>
</dbReference>
<dbReference type="InterPro" id="IPR036918">
    <property type="entry name" value="Pyrv_Knase_C_sf"/>
</dbReference>
<evidence type="ECO:0000256" key="14">
    <source>
        <dbReference type="ARBA" id="ARBA00022958"/>
    </source>
</evidence>
<keyword evidence="23" id="KW-1185">Reference proteome</keyword>
<evidence type="ECO:0000256" key="5">
    <source>
        <dbReference type="ARBA" id="ARBA00008663"/>
    </source>
</evidence>
<evidence type="ECO:0000259" key="19">
    <source>
        <dbReference type="Pfam" id="PF00224"/>
    </source>
</evidence>
<dbReference type="Gene3D" id="3.20.20.60">
    <property type="entry name" value="Phosphoenolpyruvate-binding domains"/>
    <property type="match status" value="1"/>
</dbReference>
<feature type="domain" description="Pyruvate kinase C-terminal" evidence="21">
    <location>
        <begin position="374"/>
        <end position="487"/>
    </location>
</feature>
<evidence type="ECO:0000313" key="23">
    <source>
        <dbReference type="Proteomes" id="UP000010412"/>
    </source>
</evidence>
<evidence type="ECO:0000256" key="10">
    <source>
        <dbReference type="ARBA" id="ARBA00022741"/>
    </source>
</evidence>
<keyword evidence="16 22" id="KW-0670">Pyruvate</keyword>
<dbReference type="InterPro" id="IPR011037">
    <property type="entry name" value="Pyrv_Knase-like_insert_dom_sf"/>
</dbReference>
<dbReference type="EMBL" id="AMEX01000002">
    <property type="protein sequence ID" value="EKY21343.1"/>
    <property type="molecule type" value="Genomic_DNA"/>
</dbReference>
<comment type="cofactor">
    <cofactor evidence="2">
        <name>K(+)</name>
        <dbReference type="ChEBI" id="CHEBI:29103"/>
    </cofactor>
</comment>
<evidence type="ECO:0000256" key="18">
    <source>
        <dbReference type="RuleBase" id="RU000504"/>
    </source>
</evidence>
<evidence type="ECO:0000259" key="21">
    <source>
        <dbReference type="Pfam" id="PF02887"/>
    </source>
</evidence>
<accession>A0ABP2SU92</accession>
<dbReference type="InterPro" id="IPR001697">
    <property type="entry name" value="Pyr_Knase"/>
</dbReference>
<keyword evidence="8 18" id="KW-0808">Transferase</keyword>
<feature type="domain" description="Pyruvate kinase barrel" evidence="19">
    <location>
        <begin position="21"/>
        <end position="342"/>
    </location>
</feature>
<dbReference type="InterPro" id="IPR015806">
    <property type="entry name" value="Pyrv_Knase_insert_dom_sf"/>
</dbReference>
<evidence type="ECO:0000256" key="8">
    <source>
        <dbReference type="ARBA" id="ARBA00022679"/>
    </source>
</evidence>
<dbReference type="InterPro" id="IPR008279">
    <property type="entry name" value="PEP-util_enz_mobile_dom"/>
</dbReference>
<keyword evidence="14" id="KW-0630">Potassium</keyword>
<dbReference type="Pfam" id="PF02887">
    <property type="entry name" value="PK_C"/>
    <property type="match status" value="1"/>
</dbReference>
<keyword evidence="15 18" id="KW-0324">Glycolysis</keyword>
<keyword evidence="10" id="KW-0547">Nucleotide-binding</keyword>
<evidence type="ECO:0000256" key="9">
    <source>
        <dbReference type="ARBA" id="ARBA00022723"/>
    </source>
</evidence>
<dbReference type="InterPro" id="IPR015795">
    <property type="entry name" value="Pyrv_Knase_C"/>
</dbReference>
<protein>
    <recommendedName>
        <fullName evidence="7 17">Pyruvate kinase</fullName>
        <ecNumber evidence="6 17">2.7.1.40</ecNumber>
    </recommendedName>
</protein>
<evidence type="ECO:0000256" key="1">
    <source>
        <dbReference type="ARBA" id="ARBA00001946"/>
    </source>
</evidence>
<evidence type="ECO:0000256" key="13">
    <source>
        <dbReference type="ARBA" id="ARBA00022842"/>
    </source>
</evidence>
<dbReference type="PROSITE" id="PS00110">
    <property type="entry name" value="PYRUVATE_KINASE"/>
    <property type="match status" value="1"/>
</dbReference>
<dbReference type="NCBIfam" id="TIGR01064">
    <property type="entry name" value="pyruv_kin"/>
    <property type="match status" value="1"/>
</dbReference>
<organism evidence="22 23">
    <name type="scientific">Veillonella atypica KON</name>
    <dbReference type="NCBI Taxonomy" id="1128111"/>
    <lineage>
        <taxon>Bacteria</taxon>
        <taxon>Bacillati</taxon>
        <taxon>Bacillota</taxon>
        <taxon>Negativicutes</taxon>
        <taxon>Veillonellales</taxon>
        <taxon>Veillonellaceae</taxon>
        <taxon>Veillonella</taxon>
    </lineage>
</organism>
<dbReference type="NCBIfam" id="NF004491">
    <property type="entry name" value="PRK05826.1"/>
    <property type="match status" value="1"/>
</dbReference>
<dbReference type="GO" id="GO:0016301">
    <property type="term" value="F:kinase activity"/>
    <property type="evidence" value="ECO:0007669"/>
    <property type="project" value="UniProtKB-KW"/>
</dbReference>
<name>A0ABP2SU92_9FIRM</name>
<comment type="similarity">
    <text evidence="5 18">Belongs to the pyruvate kinase family.</text>
</comment>
<comment type="pathway">
    <text evidence="3 18">Carbohydrate degradation; glycolysis; pyruvate from D-glyceraldehyde 3-phosphate: step 5/5.</text>
</comment>
<proteinExistence type="inferred from homology"/>
<keyword evidence="13 18" id="KW-0460">Magnesium</keyword>
<evidence type="ECO:0000259" key="20">
    <source>
        <dbReference type="Pfam" id="PF00391"/>
    </source>
</evidence>
<evidence type="ECO:0000256" key="3">
    <source>
        <dbReference type="ARBA" id="ARBA00004997"/>
    </source>
</evidence>
<dbReference type="InterPro" id="IPR036637">
    <property type="entry name" value="Phosphohistidine_dom_sf"/>
</dbReference>